<proteinExistence type="predicted"/>
<reference evidence="1 2" key="1">
    <citation type="submission" date="2016-07" db="EMBL/GenBank/DDBJ databases">
        <title>Multi-omics approach to identify versatile polysaccharide utilization systems of a marine flavobacterium Gramella flava.</title>
        <authorList>
            <person name="Tang K."/>
        </authorList>
    </citation>
    <scope>NUCLEOTIDE SEQUENCE [LARGE SCALE GENOMIC DNA]</scope>
    <source>
        <strain evidence="1 2">JLT2011</strain>
    </source>
</reference>
<dbReference type="EMBL" id="CP016359">
    <property type="protein sequence ID" value="APU68553.1"/>
    <property type="molecule type" value="Genomic_DNA"/>
</dbReference>
<dbReference type="AlphaFoldDB" id="A0A1L7I5U7"/>
<evidence type="ECO:0000313" key="2">
    <source>
        <dbReference type="Proteomes" id="UP000186230"/>
    </source>
</evidence>
<dbReference type="OrthoDB" id="2449873at2"/>
<protein>
    <submittedName>
        <fullName evidence="1">Uncharacterized protein</fullName>
    </submittedName>
</protein>
<dbReference type="PROSITE" id="PS51257">
    <property type="entry name" value="PROKAR_LIPOPROTEIN"/>
    <property type="match status" value="1"/>
</dbReference>
<name>A0A1L7I5U7_9FLAO</name>
<sequence length="190" mass="21223">MKFLVPNQLTSIFSLLIFTSLLCSCSMEDTATTENDLFTADLKAEKLENLEDQLKFVRQSTMKFHSFEQAAKAGYAEDLPFNPSPYVPQMGYHYINVGLMDGVFEMDKPEILLYVPNEDGELKLVGLEYAVPIAASPEAPEGFMGEQDHWVENPNVAGGAWTLHVWMPLENPDGIFAEFNPNVPLSDPSL</sequence>
<dbReference type="RefSeq" id="WP_139839177.1">
    <property type="nucleotide sequence ID" value="NZ_AMRU01000001.1"/>
</dbReference>
<dbReference type="STRING" id="1229726.GRFL_1829"/>
<dbReference type="Proteomes" id="UP000186230">
    <property type="component" value="Chromosome"/>
</dbReference>
<gene>
    <name evidence="1" type="ORF">GRFL_1829</name>
</gene>
<keyword evidence="2" id="KW-1185">Reference proteome</keyword>
<organism evidence="1 2">
    <name type="scientific">Christiangramia flava JLT2011</name>
    <dbReference type="NCBI Taxonomy" id="1229726"/>
    <lineage>
        <taxon>Bacteria</taxon>
        <taxon>Pseudomonadati</taxon>
        <taxon>Bacteroidota</taxon>
        <taxon>Flavobacteriia</taxon>
        <taxon>Flavobacteriales</taxon>
        <taxon>Flavobacteriaceae</taxon>
        <taxon>Christiangramia</taxon>
    </lineage>
</organism>
<evidence type="ECO:0000313" key="1">
    <source>
        <dbReference type="EMBL" id="APU68553.1"/>
    </source>
</evidence>
<dbReference type="KEGG" id="gfl:GRFL_1829"/>
<accession>A0A1L7I5U7</accession>